<protein>
    <recommendedName>
        <fullName evidence="1">Glucosamine/galactosamine-6-phosphate isomerase domain-containing protein</fullName>
    </recommendedName>
</protein>
<dbReference type="InterPro" id="IPR037171">
    <property type="entry name" value="NagB/RpiA_transferase-like"/>
</dbReference>
<dbReference type="InterPro" id="IPR039104">
    <property type="entry name" value="6PGL"/>
</dbReference>
<dbReference type="AlphaFoldDB" id="A0A1Y2HBH3"/>
<name>A0A1Y2HBH3_9FUNG</name>
<dbReference type="OrthoDB" id="432544at2759"/>
<dbReference type="PANTHER" id="PTHR11054:SF0">
    <property type="entry name" value="6-PHOSPHOGLUCONOLACTONASE"/>
    <property type="match status" value="1"/>
</dbReference>
<dbReference type="PANTHER" id="PTHR11054">
    <property type="entry name" value="6-PHOSPHOGLUCONOLACTONASE"/>
    <property type="match status" value="1"/>
</dbReference>
<evidence type="ECO:0000259" key="1">
    <source>
        <dbReference type="Pfam" id="PF01182"/>
    </source>
</evidence>
<comment type="caution">
    <text evidence="2">The sequence shown here is derived from an EMBL/GenBank/DDBJ whole genome shotgun (WGS) entry which is preliminary data.</text>
</comment>
<dbReference type="SUPFAM" id="SSF100950">
    <property type="entry name" value="NagB/RpiA/CoA transferase-like"/>
    <property type="match status" value="1"/>
</dbReference>
<evidence type="ECO:0000313" key="3">
    <source>
        <dbReference type="Proteomes" id="UP000193411"/>
    </source>
</evidence>
<evidence type="ECO:0000313" key="2">
    <source>
        <dbReference type="EMBL" id="ORZ31334.1"/>
    </source>
</evidence>
<dbReference type="GO" id="GO:0005975">
    <property type="term" value="P:carbohydrate metabolic process"/>
    <property type="evidence" value="ECO:0007669"/>
    <property type="project" value="InterPro"/>
</dbReference>
<dbReference type="Proteomes" id="UP000193411">
    <property type="component" value="Unassembled WGS sequence"/>
</dbReference>
<dbReference type="InterPro" id="IPR006148">
    <property type="entry name" value="Glc/Gal-6P_isomerase"/>
</dbReference>
<sequence>MGPDGHTCSLFPGHRLMTESAIDSAEHSPTWPRVVAITDSPKPPAARITLGLAEIQHNALTVVYVTTGKGKAPVLGEIMTKGEKSGYPAAIARPLEGLKGEQRKLVWMVDEEAAGEVPVAVREKLAGKL</sequence>
<keyword evidence="3" id="KW-1185">Reference proteome</keyword>
<dbReference type="Gene3D" id="3.40.50.1360">
    <property type="match status" value="1"/>
</dbReference>
<dbReference type="Pfam" id="PF01182">
    <property type="entry name" value="Glucosamine_iso"/>
    <property type="match status" value="1"/>
</dbReference>
<feature type="domain" description="Glucosamine/galactosamine-6-phosphate isomerase" evidence="1">
    <location>
        <begin position="1"/>
        <end position="94"/>
    </location>
</feature>
<proteinExistence type="predicted"/>
<gene>
    <name evidence="2" type="ORF">BCR44DRAFT_1442418</name>
</gene>
<dbReference type="EMBL" id="MCFL01000061">
    <property type="protein sequence ID" value="ORZ31334.1"/>
    <property type="molecule type" value="Genomic_DNA"/>
</dbReference>
<reference evidence="2 3" key="1">
    <citation type="submission" date="2016-07" db="EMBL/GenBank/DDBJ databases">
        <title>Pervasive Adenine N6-methylation of Active Genes in Fungi.</title>
        <authorList>
            <consortium name="DOE Joint Genome Institute"/>
            <person name="Mondo S.J."/>
            <person name="Dannebaum R.O."/>
            <person name="Kuo R.C."/>
            <person name="Labutti K."/>
            <person name="Haridas S."/>
            <person name="Kuo A."/>
            <person name="Salamov A."/>
            <person name="Ahrendt S.R."/>
            <person name="Lipzen A."/>
            <person name="Sullivan W."/>
            <person name="Andreopoulos W.B."/>
            <person name="Clum A."/>
            <person name="Lindquist E."/>
            <person name="Daum C."/>
            <person name="Ramamoorthy G.K."/>
            <person name="Gryganskyi A."/>
            <person name="Culley D."/>
            <person name="Magnuson J.K."/>
            <person name="James T.Y."/>
            <person name="O'Malley M.A."/>
            <person name="Stajich J.E."/>
            <person name="Spatafora J.W."/>
            <person name="Visel A."/>
            <person name="Grigoriev I.V."/>
        </authorList>
    </citation>
    <scope>NUCLEOTIDE SEQUENCE [LARGE SCALE GENOMIC DNA]</scope>
    <source>
        <strain evidence="2 3">PL171</strain>
    </source>
</reference>
<dbReference type="STRING" id="765915.A0A1Y2HBH3"/>
<organism evidence="2 3">
    <name type="scientific">Catenaria anguillulae PL171</name>
    <dbReference type="NCBI Taxonomy" id="765915"/>
    <lineage>
        <taxon>Eukaryota</taxon>
        <taxon>Fungi</taxon>
        <taxon>Fungi incertae sedis</taxon>
        <taxon>Blastocladiomycota</taxon>
        <taxon>Blastocladiomycetes</taxon>
        <taxon>Blastocladiales</taxon>
        <taxon>Catenariaceae</taxon>
        <taxon>Catenaria</taxon>
    </lineage>
</organism>
<accession>A0A1Y2HBH3</accession>